<keyword evidence="3" id="KW-1185">Reference proteome</keyword>
<dbReference type="GO" id="GO:0006270">
    <property type="term" value="P:DNA replication initiation"/>
    <property type="evidence" value="ECO:0007669"/>
    <property type="project" value="TreeGrafter"/>
</dbReference>
<protein>
    <recommendedName>
        <fullName evidence="1">Origin recognition complex subunit 5 C-terminal domain-containing protein</fullName>
    </recommendedName>
</protein>
<comment type="caution">
    <text evidence="2">The sequence shown here is derived from an EMBL/GenBank/DDBJ whole genome shotgun (WGS) entry which is preliminary data.</text>
</comment>
<evidence type="ECO:0000259" key="1">
    <source>
        <dbReference type="Pfam" id="PF14630"/>
    </source>
</evidence>
<sequence>MMDSQDIIRLRALLFNDSKSIGHVHVFGENGSGRSEIIRQIIRESDESWICTAGDFLYADGNMKLLLESLAKDMNFKTRGDKIEEFFCNLYESVEWPNPKRRKVLIFLDNAQAVVNFSSPILRCFFNSYKCISNMTVRFVTSAPSEWITYQTNIAIGHSPIPHFHIKSPNVEQCSQLISNALPNVPKQFIRFAVDLLFAHCKSPNTILQIISTAFSNYGEREKFEANRAGDCIKKAADYKLGLLCNKNQESTTSSDIIHSFESMPTSMRYLLVAAYCASNNSALTDRRFFVKNHGRDKRSEQKELRAEVNRQLRDLEPKAADLQRIVCIYESLVILHNDRSIRGFDVKNVASFFF</sequence>
<dbReference type="AlphaFoldDB" id="A0A9P1IPV3"/>
<name>A0A9P1IPV3_9PELO</name>
<dbReference type="GO" id="GO:0003688">
    <property type="term" value="F:DNA replication origin binding"/>
    <property type="evidence" value="ECO:0007669"/>
    <property type="project" value="TreeGrafter"/>
</dbReference>
<reference evidence="2" key="1">
    <citation type="submission" date="2022-11" db="EMBL/GenBank/DDBJ databases">
        <authorList>
            <person name="Kikuchi T."/>
        </authorList>
    </citation>
    <scope>NUCLEOTIDE SEQUENCE</scope>
    <source>
        <strain evidence="2">PS1010</strain>
    </source>
</reference>
<dbReference type="InterPro" id="IPR020796">
    <property type="entry name" value="ORC5"/>
</dbReference>
<dbReference type="PANTHER" id="PTHR12705">
    <property type="entry name" value="ORIGIN RECOGNITION COMPLEX SUBUNIT 5"/>
    <property type="match status" value="1"/>
</dbReference>
<dbReference type="InterPro" id="IPR047088">
    <property type="entry name" value="ORC5_C"/>
</dbReference>
<evidence type="ECO:0000313" key="2">
    <source>
        <dbReference type="EMBL" id="CAI5448864.1"/>
    </source>
</evidence>
<gene>
    <name evidence="2" type="ORF">CAMP_LOCUS11501</name>
</gene>
<dbReference type="GO" id="GO:0005664">
    <property type="term" value="C:nuclear origin of replication recognition complex"/>
    <property type="evidence" value="ECO:0007669"/>
    <property type="project" value="TreeGrafter"/>
</dbReference>
<organism evidence="2 3">
    <name type="scientific">Caenorhabditis angaria</name>
    <dbReference type="NCBI Taxonomy" id="860376"/>
    <lineage>
        <taxon>Eukaryota</taxon>
        <taxon>Metazoa</taxon>
        <taxon>Ecdysozoa</taxon>
        <taxon>Nematoda</taxon>
        <taxon>Chromadorea</taxon>
        <taxon>Rhabditida</taxon>
        <taxon>Rhabditina</taxon>
        <taxon>Rhabditomorpha</taxon>
        <taxon>Rhabditoidea</taxon>
        <taxon>Rhabditidae</taxon>
        <taxon>Peloderinae</taxon>
        <taxon>Caenorhabditis</taxon>
    </lineage>
</organism>
<dbReference type="InterPro" id="IPR027417">
    <property type="entry name" value="P-loop_NTPase"/>
</dbReference>
<feature type="domain" description="Origin recognition complex subunit 5 C-terminal" evidence="1">
    <location>
        <begin position="264"/>
        <end position="334"/>
    </location>
</feature>
<dbReference type="Pfam" id="PF14630">
    <property type="entry name" value="ORC5_C"/>
    <property type="match status" value="1"/>
</dbReference>
<dbReference type="SUPFAM" id="SSF52540">
    <property type="entry name" value="P-loop containing nucleoside triphosphate hydrolases"/>
    <property type="match status" value="1"/>
</dbReference>
<dbReference type="OrthoDB" id="365981at2759"/>
<dbReference type="PANTHER" id="PTHR12705:SF0">
    <property type="entry name" value="ORIGIN RECOGNITION COMPLEX SUBUNIT 5"/>
    <property type="match status" value="1"/>
</dbReference>
<dbReference type="Proteomes" id="UP001152747">
    <property type="component" value="Unassembled WGS sequence"/>
</dbReference>
<proteinExistence type="predicted"/>
<evidence type="ECO:0000313" key="3">
    <source>
        <dbReference type="Proteomes" id="UP001152747"/>
    </source>
</evidence>
<accession>A0A9P1IPV3</accession>
<dbReference type="Gene3D" id="3.40.50.300">
    <property type="entry name" value="P-loop containing nucleotide triphosphate hydrolases"/>
    <property type="match status" value="1"/>
</dbReference>
<dbReference type="EMBL" id="CANHGI010000004">
    <property type="protein sequence ID" value="CAI5448864.1"/>
    <property type="molecule type" value="Genomic_DNA"/>
</dbReference>